<dbReference type="GO" id="GO:0071683">
    <property type="term" value="C:sensory dendrite"/>
    <property type="evidence" value="ECO:0007669"/>
    <property type="project" value="TreeGrafter"/>
</dbReference>
<protein>
    <submittedName>
        <fullName evidence="7">Uncharacterized protein</fullName>
    </submittedName>
</protein>
<evidence type="ECO:0000256" key="1">
    <source>
        <dbReference type="ARBA" id="ARBA00004141"/>
    </source>
</evidence>
<accession>A0A915HUE1</accession>
<evidence type="ECO:0000256" key="3">
    <source>
        <dbReference type="ARBA" id="ARBA00022989"/>
    </source>
</evidence>
<dbReference type="Pfam" id="PF15795">
    <property type="entry name" value="Spec3"/>
    <property type="match status" value="1"/>
</dbReference>
<keyword evidence="2 5" id="KW-0812">Transmembrane</keyword>
<dbReference type="AlphaFoldDB" id="A0A915HUE1"/>
<dbReference type="PANTHER" id="PTHR21676">
    <property type="entry name" value="PROTEIN STUM"/>
    <property type="match status" value="1"/>
</dbReference>
<keyword evidence="4 5" id="KW-0472">Membrane</keyword>
<dbReference type="PANTHER" id="PTHR21676:SF6">
    <property type="entry name" value="PROTEIN STUM"/>
    <property type="match status" value="1"/>
</dbReference>
<dbReference type="InterPro" id="IPR026673">
    <property type="entry name" value="SPEC3/Stum"/>
</dbReference>
<name>A0A915HUE1_ROMCU</name>
<comment type="subcellular location">
    <subcellularLocation>
        <location evidence="1">Membrane</location>
        <topology evidence="1">Multi-pass membrane protein</topology>
    </subcellularLocation>
</comment>
<dbReference type="GO" id="GO:0050954">
    <property type="term" value="P:sensory perception of mechanical stimulus"/>
    <property type="evidence" value="ECO:0007669"/>
    <property type="project" value="TreeGrafter"/>
</dbReference>
<reference evidence="7" key="1">
    <citation type="submission" date="2022-11" db="UniProtKB">
        <authorList>
            <consortium name="WormBaseParasite"/>
        </authorList>
    </citation>
    <scope>IDENTIFICATION</scope>
</reference>
<feature type="transmembrane region" description="Helical" evidence="5">
    <location>
        <begin position="131"/>
        <end position="151"/>
    </location>
</feature>
<evidence type="ECO:0000256" key="4">
    <source>
        <dbReference type="ARBA" id="ARBA00023136"/>
    </source>
</evidence>
<feature type="transmembrane region" description="Helical" evidence="5">
    <location>
        <begin position="157"/>
        <end position="177"/>
    </location>
</feature>
<feature type="transmembrane region" description="Helical" evidence="5">
    <location>
        <begin position="84"/>
        <end position="111"/>
    </location>
</feature>
<organism evidence="6 7">
    <name type="scientific">Romanomermis culicivorax</name>
    <name type="common">Nematode worm</name>
    <dbReference type="NCBI Taxonomy" id="13658"/>
    <lineage>
        <taxon>Eukaryota</taxon>
        <taxon>Metazoa</taxon>
        <taxon>Ecdysozoa</taxon>
        <taxon>Nematoda</taxon>
        <taxon>Enoplea</taxon>
        <taxon>Dorylaimia</taxon>
        <taxon>Mermithida</taxon>
        <taxon>Mermithoidea</taxon>
        <taxon>Mermithidae</taxon>
        <taxon>Romanomermis</taxon>
    </lineage>
</organism>
<proteinExistence type="predicted"/>
<evidence type="ECO:0000313" key="6">
    <source>
        <dbReference type="Proteomes" id="UP000887565"/>
    </source>
</evidence>
<keyword evidence="3 5" id="KW-1133">Transmembrane helix</keyword>
<dbReference type="GO" id="GO:0016020">
    <property type="term" value="C:membrane"/>
    <property type="evidence" value="ECO:0007669"/>
    <property type="project" value="UniProtKB-SubCell"/>
</dbReference>
<sequence length="219" mass="24599">RQHTLYDKSNTNNRAFNKYFTVVSNFQVFNFYKITFMATETVHKQTLLSTGAPGGAKPPVDDHHNDITTSASSLFNLVMDAIPYLPLFSAIFCCFMNIVLPGSGTALSGVFLQSNGQCRIKSGENPKHTALVVNLIVALCQFGAAVILNIIGWIWSIVWGVFLIQYAEILFFEPFFFTVRRRTVPYGTTFSCYTSLHGAVRCRTAPDEWMLYFMPYGGK</sequence>
<dbReference type="GO" id="GO:0019230">
    <property type="term" value="P:proprioception"/>
    <property type="evidence" value="ECO:0007669"/>
    <property type="project" value="TreeGrafter"/>
</dbReference>
<dbReference type="WBParaSite" id="nRc.2.0.1.t05394-RA">
    <property type="protein sequence ID" value="nRc.2.0.1.t05394-RA"/>
    <property type="gene ID" value="nRc.2.0.1.g05394"/>
</dbReference>
<dbReference type="GO" id="GO:0042330">
    <property type="term" value="P:taxis"/>
    <property type="evidence" value="ECO:0007669"/>
    <property type="project" value="TreeGrafter"/>
</dbReference>
<dbReference type="Proteomes" id="UP000887565">
    <property type="component" value="Unplaced"/>
</dbReference>
<evidence type="ECO:0000313" key="7">
    <source>
        <dbReference type="WBParaSite" id="nRc.2.0.1.t05394-RA"/>
    </source>
</evidence>
<keyword evidence="6" id="KW-1185">Reference proteome</keyword>
<evidence type="ECO:0000256" key="5">
    <source>
        <dbReference type="SAM" id="Phobius"/>
    </source>
</evidence>
<evidence type="ECO:0000256" key="2">
    <source>
        <dbReference type="ARBA" id="ARBA00022692"/>
    </source>
</evidence>